<protein>
    <submittedName>
        <fullName evidence="3">Uncharacterized protein</fullName>
    </submittedName>
</protein>
<sequence>MSIAPLSRQLLIRQRAIEAGSRATARAAEAKERVHAAQRSADLARSAADARSDEQAARQASYDRSSPLEASELAACSLFDRFVSAHLCRTFAAARLSPAGRHGASGRELLRSSRSRGGGAEAGMPRGTLEAAGSRGAPSRERDA</sequence>
<keyword evidence="5" id="KW-1185">Reference proteome</keyword>
<dbReference type="Proteomes" id="UP001515480">
    <property type="component" value="Unassembled WGS sequence"/>
</dbReference>
<gene>
    <name evidence="2" type="ORF">AB1Y20_005831</name>
    <name evidence="3" type="ORF">AB1Y20_005838</name>
    <name evidence="4" type="ORF">AB1Y20_005843</name>
</gene>
<evidence type="ECO:0000313" key="5">
    <source>
        <dbReference type="Proteomes" id="UP001515480"/>
    </source>
</evidence>
<proteinExistence type="predicted"/>
<evidence type="ECO:0000313" key="3">
    <source>
        <dbReference type="EMBL" id="KAL1511013.1"/>
    </source>
</evidence>
<dbReference type="EMBL" id="JBGBPQ010000014">
    <property type="protein sequence ID" value="KAL1511006.1"/>
    <property type="molecule type" value="Genomic_DNA"/>
</dbReference>
<dbReference type="EMBL" id="JBGBPQ010000014">
    <property type="protein sequence ID" value="KAL1511018.1"/>
    <property type="molecule type" value="Genomic_DNA"/>
</dbReference>
<organism evidence="3 5">
    <name type="scientific">Prymnesium parvum</name>
    <name type="common">Toxic golden alga</name>
    <dbReference type="NCBI Taxonomy" id="97485"/>
    <lineage>
        <taxon>Eukaryota</taxon>
        <taxon>Haptista</taxon>
        <taxon>Haptophyta</taxon>
        <taxon>Prymnesiophyceae</taxon>
        <taxon>Prymnesiales</taxon>
        <taxon>Prymnesiaceae</taxon>
        <taxon>Prymnesium</taxon>
    </lineage>
</organism>
<feature type="region of interest" description="Disordered" evidence="1">
    <location>
        <begin position="98"/>
        <end position="144"/>
    </location>
</feature>
<comment type="caution">
    <text evidence="3">The sequence shown here is derived from an EMBL/GenBank/DDBJ whole genome shotgun (WGS) entry which is preliminary data.</text>
</comment>
<accession>A0AB34J2W7</accession>
<dbReference type="AlphaFoldDB" id="A0AB34J2W7"/>
<evidence type="ECO:0000256" key="1">
    <source>
        <dbReference type="SAM" id="MobiDB-lite"/>
    </source>
</evidence>
<reference evidence="3 5" key="1">
    <citation type="journal article" date="2024" name="Science">
        <title>Giant polyketide synthase enzymes in the biosynthesis of giant marine polyether toxins.</title>
        <authorList>
            <person name="Fallon T.R."/>
            <person name="Shende V.V."/>
            <person name="Wierzbicki I.H."/>
            <person name="Pendleton A.L."/>
            <person name="Watervoot N.F."/>
            <person name="Auber R.P."/>
            <person name="Gonzalez D.J."/>
            <person name="Wisecaver J.H."/>
            <person name="Moore B.S."/>
        </authorList>
    </citation>
    <scope>NUCLEOTIDE SEQUENCE [LARGE SCALE GENOMIC DNA]</scope>
    <source>
        <strain evidence="3 5">12B1</strain>
    </source>
</reference>
<evidence type="ECO:0000313" key="4">
    <source>
        <dbReference type="EMBL" id="KAL1511018.1"/>
    </source>
</evidence>
<name>A0AB34J2W7_PRYPA</name>
<evidence type="ECO:0000313" key="2">
    <source>
        <dbReference type="EMBL" id="KAL1511006.1"/>
    </source>
</evidence>
<feature type="compositionally biased region" description="Low complexity" evidence="1">
    <location>
        <begin position="37"/>
        <end position="47"/>
    </location>
</feature>
<dbReference type="EMBL" id="JBGBPQ010000014">
    <property type="protein sequence ID" value="KAL1511013.1"/>
    <property type="molecule type" value="Genomic_DNA"/>
</dbReference>
<feature type="region of interest" description="Disordered" evidence="1">
    <location>
        <begin position="25"/>
        <end position="68"/>
    </location>
</feature>